<evidence type="ECO:0000313" key="2">
    <source>
        <dbReference type="Proteomes" id="UP000016944"/>
    </source>
</evidence>
<dbReference type="AlphaFoldDB" id="U4Q896"/>
<dbReference type="Proteomes" id="UP000016944">
    <property type="component" value="Chromosome I"/>
</dbReference>
<dbReference type="KEGG" id="rir:BN877_I1897"/>
<proteinExistence type="predicted"/>
<protein>
    <submittedName>
        <fullName evidence="1">Uncharacterized protein</fullName>
    </submittedName>
</protein>
<accession>U4Q896</accession>
<evidence type="ECO:0000313" key="1">
    <source>
        <dbReference type="EMBL" id="CDI08791.1"/>
    </source>
</evidence>
<dbReference type="EMBL" id="HG518322">
    <property type="protein sequence ID" value="CDI08791.1"/>
    <property type="molecule type" value="Genomic_DNA"/>
</dbReference>
<reference evidence="1 2" key="1">
    <citation type="journal article" date="2013" name="Genome Announc.">
        <title>Complete Genome Sequence of the Sesbania Symbiont and Rice Growth-Promoting Endophyte Rhizobium sp. Strain IRBG74.</title>
        <authorList>
            <person name="Crook M.B."/>
            <person name="Mitra S."/>
            <person name="Ane J.M."/>
            <person name="Sadowsky M.J."/>
            <person name="Gyaneshwar P."/>
        </authorList>
    </citation>
    <scope>NUCLEOTIDE SEQUENCE [LARGE SCALE GENOMIC DNA]</scope>
    <source>
        <strain evidence="1 2">IRBG74</strain>
    </source>
</reference>
<sequence>MFRGESWFAWHPVKARTRSGQLIWVWLTHVWRDQASTQFGSGPFRYYLR</sequence>
<dbReference type="HOGENOM" id="CLU_3139991_0_0_5"/>
<gene>
    <name evidence="1" type="ORF">BN877_I1897</name>
</gene>
<name>U4Q896_9HYPH</name>
<organism evidence="1 2">
    <name type="scientific">Agrobacterium pusense</name>
    <dbReference type="NCBI Taxonomy" id="648995"/>
    <lineage>
        <taxon>Bacteria</taxon>
        <taxon>Pseudomonadati</taxon>
        <taxon>Pseudomonadota</taxon>
        <taxon>Alphaproteobacteria</taxon>
        <taxon>Hyphomicrobiales</taxon>
        <taxon>Rhizobiaceae</taxon>
        <taxon>Rhizobium/Agrobacterium group</taxon>
        <taxon>Agrobacterium</taxon>
    </lineage>
</organism>